<dbReference type="RefSeq" id="WP_104008161.1">
    <property type="nucleotide sequence ID" value="NZ_FNVD01000008.1"/>
</dbReference>
<organism evidence="1 2">
    <name type="scientific">Jhaorihella thermophila</name>
    <dbReference type="NCBI Taxonomy" id="488547"/>
    <lineage>
        <taxon>Bacteria</taxon>
        <taxon>Pseudomonadati</taxon>
        <taxon>Pseudomonadota</taxon>
        <taxon>Alphaproteobacteria</taxon>
        <taxon>Rhodobacterales</taxon>
        <taxon>Paracoccaceae</taxon>
        <taxon>Jhaorihella</taxon>
    </lineage>
</organism>
<protein>
    <recommendedName>
        <fullName evidence="3">Sulfotransferase family protein</fullName>
    </recommendedName>
</protein>
<reference evidence="1 2" key="1">
    <citation type="submission" date="2016-10" db="EMBL/GenBank/DDBJ databases">
        <authorList>
            <person name="de Groot N.N."/>
        </authorList>
    </citation>
    <scope>NUCLEOTIDE SEQUENCE [LARGE SCALE GENOMIC DNA]</scope>
    <source>
        <strain evidence="1 2">DSM 23413</strain>
    </source>
</reference>
<evidence type="ECO:0000313" key="1">
    <source>
        <dbReference type="EMBL" id="SEF99930.1"/>
    </source>
</evidence>
<keyword evidence="2" id="KW-1185">Reference proteome</keyword>
<dbReference type="SUPFAM" id="SSF52540">
    <property type="entry name" value="P-loop containing nucleoside triphosphate hydrolases"/>
    <property type="match status" value="1"/>
</dbReference>
<dbReference type="Proteomes" id="UP000236742">
    <property type="component" value="Unassembled WGS sequence"/>
</dbReference>
<dbReference type="EMBL" id="FNVD01000008">
    <property type="protein sequence ID" value="SEF99930.1"/>
    <property type="molecule type" value="Genomic_DNA"/>
</dbReference>
<accession>A0A1H5WKX4</accession>
<proteinExistence type="predicted"/>
<dbReference type="InterPro" id="IPR027417">
    <property type="entry name" value="P-loop_NTPase"/>
</dbReference>
<dbReference type="AlphaFoldDB" id="A0A1H5WKX4"/>
<dbReference type="OrthoDB" id="288532at2"/>
<sequence>MNLRELSAITIYKLGLARWLFIHIPKNAGVAIRKNPELSTRLVGADPWFHVSRDYTRELAAYMAERGEHHGFQHARLRDIRADVRARLQPVAVVRNPWARVVSRYRFARTAIEIGTADADYVAPTFEAFLEERHVYGDLPFYWHRAIRGWYPQKDYVVDEAGELGAHVLRQENLAAEATRYFGLKKPLPVRNRSTAASDKPWRDYYEDRTRQIVADWYAEDIDFFGFDFDTSATRNVFFNDPVA</sequence>
<gene>
    <name evidence="1" type="ORF">SAMN05421751_10885</name>
</gene>
<evidence type="ECO:0008006" key="3">
    <source>
        <dbReference type="Google" id="ProtNLM"/>
    </source>
</evidence>
<dbReference type="Gene3D" id="3.40.50.300">
    <property type="entry name" value="P-loop containing nucleotide triphosphate hydrolases"/>
    <property type="match status" value="1"/>
</dbReference>
<name>A0A1H5WKX4_9RHOB</name>
<evidence type="ECO:0000313" key="2">
    <source>
        <dbReference type="Proteomes" id="UP000236742"/>
    </source>
</evidence>